<name>A0ACC3MVV7_9PEZI</name>
<organism evidence="1 2">
    <name type="scientific">Vermiconidia calcicola</name>
    <dbReference type="NCBI Taxonomy" id="1690605"/>
    <lineage>
        <taxon>Eukaryota</taxon>
        <taxon>Fungi</taxon>
        <taxon>Dikarya</taxon>
        <taxon>Ascomycota</taxon>
        <taxon>Pezizomycotina</taxon>
        <taxon>Dothideomycetes</taxon>
        <taxon>Dothideomycetidae</taxon>
        <taxon>Mycosphaerellales</taxon>
        <taxon>Extremaceae</taxon>
        <taxon>Vermiconidia</taxon>
    </lineage>
</organism>
<protein>
    <submittedName>
        <fullName evidence="1">Uncharacterized protein</fullName>
    </submittedName>
</protein>
<accession>A0ACC3MVV7</accession>
<sequence>MTEMPARSGESTIAIAIADKVSSEHVKCQVVSVEGFLKPKSELSEEQMKRRGAIETFDGDAVVNMFRTLRERGPGHELDPVPDVQRIEPDSEVVIFERIYLLPDQKPWNEIEELIDEKWFIHVRPHLCRERVAGRRVDKGISETKEEALKSYDESDGMNDEFISKHRYHTDVII</sequence>
<comment type="caution">
    <text evidence="1">The sequence shown here is derived from an EMBL/GenBank/DDBJ whole genome shotgun (WGS) entry which is preliminary data.</text>
</comment>
<gene>
    <name evidence="1" type="ORF">LTR37_014128</name>
</gene>
<dbReference type="Proteomes" id="UP001281147">
    <property type="component" value="Unassembled WGS sequence"/>
</dbReference>
<proteinExistence type="predicted"/>
<keyword evidence="2" id="KW-1185">Reference proteome</keyword>
<dbReference type="EMBL" id="JAUTXU010000145">
    <property type="protein sequence ID" value="KAK3703910.1"/>
    <property type="molecule type" value="Genomic_DNA"/>
</dbReference>
<evidence type="ECO:0000313" key="1">
    <source>
        <dbReference type="EMBL" id="KAK3703910.1"/>
    </source>
</evidence>
<evidence type="ECO:0000313" key="2">
    <source>
        <dbReference type="Proteomes" id="UP001281147"/>
    </source>
</evidence>
<reference evidence="1" key="1">
    <citation type="submission" date="2023-07" db="EMBL/GenBank/DDBJ databases">
        <title>Black Yeasts Isolated from many extreme environments.</title>
        <authorList>
            <person name="Coleine C."/>
            <person name="Stajich J.E."/>
            <person name="Selbmann L."/>
        </authorList>
    </citation>
    <scope>NUCLEOTIDE SEQUENCE</scope>
    <source>
        <strain evidence="1">CCFEE 5714</strain>
    </source>
</reference>